<dbReference type="OrthoDB" id="5335493at2759"/>
<dbReference type="EMBL" id="MU001513">
    <property type="protein sequence ID" value="KAF2438176.1"/>
    <property type="molecule type" value="Genomic_DNA"/>
</dbReference>
<evidence type="ECO:0000313" key="2">
    <source>
        <dbReference type="Proteomes" id="UP000799764"/>
    </source>
</evidence>
<proteinExistence type="predicted"/>
<evidence type="ECO:0000313" key="1">
    <source>
        <dbReference type="EMBL" id="KAF2438176.1"/>
    </source>
</evidence>
<gene>
    <name evidence="1" type="ORF">P171DRAFT_505121</name>
</gene>
<reference evidence="1" key="1">
    <citation type="journal article" date="2020" name="Stud. Mycol.">
        <title>101 Dothideomycetes genomes: a test case for predicting lifestyles and emergence of pathogens.</title>
        <authorList>
            <person name="Haridas S."/>
            <person name="Albert R."/>
            <person name="Binder M."/>
            <person name="Bloem J."/>
            <person name="Labutti K."/>
            <person name="Salamov A."/>
            <person name="Andreopoulos B."/>
            <person name="Baker S."/>
            <person name="Barry K."/>
            <person name="Bills G."/>
            <person name="Bluhm B."/>
            <person name="Cannon C."/>
            <person name="Castanera R."/>
            <person name="Culley D."/>
            <person name="Daum C."/>
            <person name="Ezra D."/>
            <person name="Gonzalez J."/>
            <person name="Henrissat B."/>
            <person name="Kuo A."/>
            <person name="Liang C."/>
            <person name="Lipzen A."/>
            <person name="Lutzoni F."/>
            <person name="Magnuson J."/>
            <person name="Mondo S."/>
            <person name="Nolan M."/>
            <person name="Ohm R."/>
            <person name="Pangilinan J."/>
            <person name="Park H.-J."/>
            <person name="Ramirez L."/>
            <person name="Alfaro M."/>
            <person name="Sun H."/>
            <person name="Tritt A."/>
            <person name="Yoshinaga Y."/>
            <person name="Zwiers L.-H."/>
            <person name="Turgeon B."/>
            <person name="Goodwin S."/>
            <person name="Spatafora J."/>
            <person name="Crous P."/>
            <person name="Grigoriev I."/>
        </authorList>
    </citation>
    <scope>NUCLEOTIDE SEQUENCE</scope>
    <source>
        <strain evidence="1">CBS 690.94</strain>
    </source>
</reference>
<organism evidence="1 2">
    <name type="scientific">Karstenula rhodostoma CBS 690.94</name>
    <dbReference type="NCBI Taxonomy" id="1392251"/>
    <lineage>
        <taxon>Eukaryota</taxon>
        <taxon>Fungi</taxon>
        <taxon>Dikarya</taxon>
        <taxon>Ascomycota</taxon>
        <taxon>Pezizomycotina</taxon>
        <taxon>Dothideomycetes</taxon>
        <taxon>Pleosporomycetidae</taxon>
        <taxon>Pleosporales</taxon>
        <taxon>Massarineae</taxon>
        <taxon>Didymosphaeriaceae</taxon>
        <taxon>Karstenula</taxon>
    </lineage>
</organism>
<accession>A0A9P4P818</accession>
<dbReference type="Proteomes" id="UP000799764">
    <property type="component" value="Unassembled WGS sequence"/>
</dbReference>
<sequence>MSDSSQPSANHGAGRRHIFDLPAWFPVRPEPYCPSRLYVPQDCNTIFDFFGLPAELRNMIYAYAVTSIHDPDGGRVCLVRQKPGEFRDFTGLPLVCKTIQKEYTIAVTRNTSVIIRAEEAGRYIETFYPDRDNALKQGDIQISYVTYGEPHFAGIDPNDNATRESFKLDVLQLLQLQCRLPWMRVSFLCYCRSFINDKPMWWDQLTDDFNELFSAAPVQGPVLPGAGPLPSILPGMVDYFANKTDYEISVNSRWPKPAHTLSGYDYHPAIVFNVKFNASKNPDMPFSEHWRNKSDLKRLAQTFWVVDEMIEVEEDRAFPRYNIDDMCALLHRTGVDNRGASEWFINLQRDFFSLDPEEASTISENIREASKVDDDVGYSATD</sequence>
<keyword evidence="2" id="KW-1185">Reference proteome</keyword>
<protein>
    <submittedName>
        <fullName evidence="1">Uncharacterized protein</fullName>
    </submittedName>
</protein>
<dbReference type="AlphaFoldDB" id="A0A9P4P818"/>
<comment type="caution">
    <text evidence="1">The sequence shown here is derived from an EMBL/GenBank/DDBJ whole genome shotgun (WGS) entry which is preliminary data.</text>
</comment>
<name>A0A9P4P818_9PLEO</name>